<dbReference type="AlphaFoldDB" id="A0AAU7VH25"/>
<dbReference type="InterPro" id="IPR002343">
    <property type="entry name" value="Hud_Sxl_RNA"/>
</dbReference>
<evidence type="ECO:0000313" key="5">
    <source>
        <dbReference type="EMBL" id="XBW67483.1"/>
    </source>
</evidence>
<reference evidence="5" key="1">
    <citation type="journal article" date="2023" name="Biology">
        <title>Germ Line/Multipotency Genes Show Differential Expression during Embryonic Development of the Annelid Enchytraeus coronatus.</title>
        <authorList>
            <person name="Kostyuchenko R.P."/>
            <person name="Nikanorova D.D."/>
            <person name="Amosov A.V."/>
        </authorList>
    </citation>
    <scope>NUCLEOTIDE SEQUENCE</scope>
</reference>
<organism evidence="5">
    <name type="scientific">Enchytraeus coronatus</name>
    <dbReference type="NCBI Taxonomy" id="208440"/>
    <lineage>
        <taxon>Eukaryota</taxon>
        <taxon>Metazoa</taxon>
        <taxon>Spiralia</taxon>
        <taxon>Lophotrochozoa</taxon>
        <taxon>Annelida</taxon>
        <taxon>Clitellata</taxon>
        <taxon>Oligochaeta</taxon>
        <taxon>Enchytraeida</taxon>
        <taxon>Enchytraeidae</taxon>
        <taxon>Enchytraeus</taxon>
    </lineage>
</organism>
<dbReference type="GO" id="GO:1990904">
    <property type="term" value="C:ribonucleoprotein complex"/>
    <property type="evidence" value="ECO:0007669"/>
    <property type="project" value="InterPro"/>
</dbReference>
<dbReference type="GO" id="GO:0003723">
    <property type="term" value="F:RNA binding"/>
    <property type="evidence" value="ECO:0007669"/>
    <property type="project" value="UniProtKB-UniRule"/>
</dbReference>
<dbReference type="InterPro" id="IPR000504">
    <property type="entry name" value="RRM_dom"/>
</dbReference>
<dbReference type="SMART" id="SM00360">
    <property type="entry name" value="RRM"/>
    <property type="match status" value="2"/>
</dbReference>
<evidence type="ECO:0000259" key="4">
    <source>
        <dbReference type="PROSITE" id="PS50102"/>
    </source>
</evidence>
<dbReference type="Pfam" id="PF00076">
    <property type="entry name" value="RRM_1"/>
    <property type="match status" value="2"/>
</dbReference>
<gene>
    <name evidence="5" type="primary">bruno1</name>
</gene>
<reference evidence="5" key="2">
    <citation type="submission" date="2023-10" db="EMBL/GenBank/DDBJ databases">
        <authorList>
            <person name="Kostyuchenko R.P."/>
        </authorList>
    </citation>
    <scope>NUCLEOTIDE SEQUENCE</scope>
</reference>
<dbReference type="Gene3D" id="3.30.70.330">
    <property type="match status" value="2"/>
</dbReference>
<dbReference type="PRINTS" id="PR00961">
    <property type="entry name" value="HUDSXLRNA"/>
</dbReference>
<proteinExistence type="evidence at transcript level"/>
<dbReference type="InterPro" id="IPR035979">
    <property type="entry name" value="RBD_domain_sf"/>
</dbReference>
<keyword evidence="1" id="KW-0677">Repeat</keyword>
<dbReference type="EMBL" id="OR750688">
    <property type="protein sequence ID" value="XBW67483.1"/>
    <property type="molecule type" value="mRNA"/>
</dbReference>
<feature type="domain" description="RRM" evidence="4">
    <location>
        <begin position="15"/>
        <end position="96"/>
    </location>
</feature>
<dbReference type="FunFam" id="3.30.70.330:FF:000013">
    <property type="entry name" value="CUGBP Elav-like family member 1 isoform 2"/>
    <property type="match status" value="1"/>
</dbReference>
<keyword evidence="2 3" id="KW-0694">RNA-binding</keyword>
<dbReference type="InterPro" id="IPR012677">
    <property type="entry name" value="Nucleotide-bd_a/b_plait_sf"/>
</dbReference>
<protein>
    <submittedName>
        <fullName evidence="5">RRM domain protein Bruno1</fullName>
    </submittedName>
</protein>
<dbReference type="SUPFAM" id="SSF54928">
    <property type="entry name" value="RNA-binding domain, RBD"/>
    <property type="match status" value="2"/>
</dbReference>
<dbReference type="PROSITE" id="PS50102">
    <property type="entry name" value="RRM"/>
    <property type="match status" value="2"/>
</dbReference>
<evidence type="ECO:0000256" key="1">
    <source>
        <dbReference type="ARBA" id="ARBA00022737"/>
    </source>
</evidence>
<dbReference type="PANTHER" id="PTHR24012">
    <property type="entry name" value="RNA BINDING PROTEIN"/>
    <property type="match status" value="1"/>
</dbReference>
<evidence type="ECO:0000256" key="3">
    <source>
        <dbReference type="PROSITE-ProRule" id="PRU00176"/>
    </source>
</evidence>
<evidence type="ECO:0000256" key="2">
    <source>
        <dbReference type="ARBA" id="ARBA00022884"/>
    </source>
</evidence>
<sequence>MNTQPITAEPDSDAIKMFVGQIPRNMSEADLHRIFDEHGPIYQLNVLRDKTTGQSKGCCFVTFFTRRAALEAQNALHNVKTLPGMQHPVQMKPADSEKRVEERKLFVGMLSKKCTENEVRLMFSAYGMIEECTVLREQNGQSKGCAFVTYTSRQCAQHAIRSLHHSRTLEGCRSPLVVKLADSQKEKEMKRLQQMQAQLWNGTNVNTLSQQYLALLQQSAAASNGGSLGNLGNLGLGLSALQMQQLLNAATSGAAAGSGQNTQGGDAGGGGGGGMQNFQNLHNFAALAALANGL</sequence>
<accession>A0AAU7VH25</accession>
<feature type="domain" description="RRM" evidence="4">
    <location>
        <begin position="103"/>
        <end position="183"/>
    </location>
</feature>
<name>A0AAU7VH25_9ANNE</name>
<dbReference type="FunFam" id="3.30.70.330:FF:000322">
    <property type="entry name" value="CUGBP Elav-like family member 2"/>
    <property type="match status" value="1"/>
</dbReference>